<evidence type="ECO:0000259" key="7">
    <source>
        <dbReference type="Pfam" id="PF08544"/>
    </source>
</evidence>
<dbReference type="SUPFAM" id="SSF54211">
    <property type="entry name" value="Ribosomal protein S5 domain 2-like"/>
    <property type="match status" value="1"/>
</dbReference>
<dbReference type="Pfam" id="PF10509">
    <property type="entry name" value="GalKase_gal_bdg"/>
    <property type="match status" value="1"/>
</dbReference>
<feature type="domain" description="GHMP kinase N-terminal" evidence="6">
    <location>
        <begin position="106"/>
        <end position="190"/>
    </location>
</feature>
<keyword evidence="4" id="KW-0418">Kinase</keyword>
<dbReference type="PRINTS" id="PR00473">
    <property type="entry name" value="GALCTOKINASE"/>
</dbReference>
<proteinExistence type="inferred from homology"/>
<dbReference type="PANTHER" id="PTHR10457:SF7">
    <property type="entry name" value="GALACTOKINASE-RELATED"/>
    <property type="match status" value="1"/>
</dbReference>
<evidence type="ECO:0008006" key="10">
    <source>
        <dbReference type="Google" id="ProtNLM"/>
    </source>
</evidence>
<evidence type="ECO:0000256" key="4">
    <source>
        <dbReference type="ARBA" id="ARBA00022777"/>
    </source>
</evidence>
<accession>A0A382JJJ8</accession>
<dbReference type="GO" id="GO:0005524">
    <property type="term" value="F:ATP binding"/>
    <property type="evidence" value="ECO:0007669"/>
    <property type="project" value="UniProtKB-KW"/>
</dbReference>
<dbReference type="GO" id="GO:0004335">
    <property type="term" value="F:galactokinase activity"/>
    <property type="evidence" value="ECO:0007669"/>
    <property type="project" value="InterPro"/>
</dbReference>
<keyword evidence="5" id="KW-0067">ATP-binding</keyword>
<dbReference type="InterPro" id="IPR036554">
    <property type="entry name" value="GHMP_kinase_C_sf"/>
</dbReference>
<dbReference type="InterPro" id="IPR019539">
    <property type="entry name" value="GalKase_N"/>
</dbReference>
<keyword evidence="2" id="KW-0808">Transferase</keyword>
<dbReference type="InterPro" id="IPR019741">
    <property type="entry name" value="Galactokinase_CS"/>
</dbReference>
<dbReference type="AlphaFoldDB" id="A0A382JJJ8"/>
<dbReference type="PIRSF" id="PIRSF000530">
    <property type="entry name" value="Galactokinase"/>
    <property type="match status" value="1"/>
</dbReference>
<feature type="domain" description="Galactokinase N-terminal" evidence="8">
    <location>
        <begin position="22"/>
        <end position="68"/>
    </location>
</feature>
<dbReference type="InterPro" id="IPR006206">
    <property type="entry name" value="Mevalonate/galactokinase"/>
</dbReference>
<dbReference type="PRINTS" id="PR00959">
    <property type="entry name" value="MEVGALKINASE"/>
</dbReference>
<dbReference type="EMBL" id="UINC01074269">
    <property type="protein sequence ID" value="SVC11287.1"/>
    <property type="molecule type" value="Genomic_DNA"/>
</dbReference>
<dbReference type="PANTHER" id="PTHR10457">
    <property type="entry name" value="MEVALONATE KINASE/GALACTOKINASE"/>
    <property type="match status" value="1"/>
</dbReference>
<reference evidence="9" key="1">
    <citation type="submission" date="2018-05" db="EMBL/GenBank/DDBJ databases">
        <authorList>
            <person name="Lanie J.A."/>
            <person name="Ng W.-L."/>
            <person name="Kazmierczak K.M."/>
            <person name="Andrzejewski T.M."/>
            <person name="Davidsen T.M."/>
            <person name="Wayne K.J."/>
            <person name="Tettelin H."/>
            <person name="Glass J.I."/>
            <person name="Rusch D."/>
            <person name="Podicherti R."/>
            <person name="Tsui H.-C.T."/>
            <person name="Winkler M.E."/>
        </authorList>
    </citation>
    <scope>NUCLEOTIDE SEQUENCE</scope>
</reference>
<organism evidence="9">
    <name type="scientific">marine metagenome</name>
    <dbReference type="NCBI Taxonomy" id="408172"/>
    <lineage>
        <taxon>unclassified sequences</taxon>
        <taxon>metagenomes</taxon>
        <taxon>ecological metagenomes</taxon>
    </lineage>
</organism>
<protein>
    <recommendedName>
        <fullName evidence="10">Galactokinase</fullName>
    </recommendedName>
</protein>
<dbReference type="NCBIfam" id="TIGR00131">
    <property type="entry name" value="gal_kin"/>
    <property type="match status" value="1"/>
</dbReference>
<evidence type="ECO:0000256" key="3">
    <source>
        <dbReference type="ARBA" id="ARBA00022741"/>
    </source>
</evidence>
<dbReference type="GO" id="GO:0006012">
    <property type="term" value="P:galactose metabolic process"/>
    <property type="evidence" value="ECO:0007669"/>
    <property type="project" value="InterPro"/>
</dbReference>
<evidence type="ECO:0000259" key="6">
    <source>
        <dbReference type="Pfam" id="PF00288"/>
    </source>
</evidence>
<keyword evidence="3" id="KW-0547">Nucleotide-binding</keyword>
<evidence type="ECO:0000256" key="2">
    <source>
        <dbReference type="ARBA" id="ARBA00022679"/>
    </source>
</evidence>
<dbReference type="PROSITE" id="PS00106">
    <property type="entry name" value="GALACTOKINASE"/>
    <property type="match status" value="1"/>
</dbReference>
<dbReference type="GO" id="GO:0005829">
    <property type="term" value="C:cytosol"/>
    <property type="evidence" value="ECO:0007669"/>
    <property type="project" value="TreeGrafter"/>
</dbReference>
<dbReference type="InterPro" id="IPR000705">
    <property type="entry name" value="Galactokinase"/>
</dbReference>
<dbReference type="InterPro" id="IPR006203">
    <property type="entry name" value="GHMP_knse_ATP-bd_CS"/>
</dbReference>
<evidence type="ECO:0000256" key="5">
    <source>
        <dbReference type="ARBA" id="ARBA00022840"/>
    </source>
</evidence>
<evidence type="ECO:0000313" key="9">
    <source>
        <dbReference type="EMBL" id="SVC11287.1"/>
    </source>
</evidence>
<dbReference type="Pfam" id="PF08544">
    <property type="entry name" value="GHMP_kinases_C"/>
    <property type="match status" value="1"/>
</dbReference>
<dbReference type="Pfam" id="PF00288">
    <property type="entry name" value="GHMP_kinases_N"/>
    <property type="match status" value="1"/>
</dbReference>
<dbReference type="Gene3D" id="3.30.230.10">
    <property type="match status" value="1"/>
</dbReference>
<dbReference type="InterPro" id="IPR006204">
    <property type="entry name" value="GHMP_kinase_N_dom"/>
</dbReference>
<comment type="similarity">
    <text evidence="1">Belongs to the GHMP kinase family. GalK subfamily.</text>
</comment>
<gene>
    <name evidence="9" type="ORF">METZ01_LOCUS264141</name>
</gene>
<dbReference type="InterPro" id="IPR014721">
    <property type="entry name" value="Ribsml_uS5_D2-typ_fold_subgr"/>
</dbReference>
<evidence type="ECO:0000256" key="1">
    <source>
        <dbReference type="ARBA" id="ARBA00006566"/>
    </source>
</evidence>
<dbReference type="Gene3D" id="3.30.70.890">
    <property type="entry name" value="GHMP kinase, C-terminal domain"/>
    <property type="match status" value="1"/>
</dbReference>
<feature type="domain" description="GHMP kinase C-terminal" evidence="7">
    <location>
        <begin position="291"/>
        <end position="350"/>
    </location>
</feature>
<dbReference type="InterPro" id="IPR013750">
    <property type="entry name" value="GHMP_kinase_C_dom"/>
</dbReference>
<sequence length="350" mass="39111">MLQVEVIQAPTKERLINRVTAEFKLQYGNEPDIVTLTPGRINIIGEHTDYNDGLAMPAAIDRWICAAAYRSGNESSTIYSLNYKEGAVMSPHAMENYQEVWKRLAAASIRLIKTEFGIDEGVNMALGGNIPIGCGLSSSSAFVISVTQTVCQLLSIQMEARELAAFCQKIENRALGTAGGLLDQYGIILSKKDHSLMIDFQDNSIEYLPLLLNGRSWLVVNSQIQRELSESAYVQRVNECKDGLEILKGKFDITGFRDVDRKMLLELQMEHEVLYKRLCHVVDENDRVRDMKDQLVQGAADRVGALLRESHESLKSLYEVSCEEIDYIIELSKNFDGWYGGRIIGGGFGG</sequence>
<dbReference type="PROSITE" id="PS00627">
    <property type="entry name" value="GHMP_KINASES_ATP"/>
    <property type="match status" value="1"/>
</dbReference>
<name>A0A382JJJ8_9ZZZZ</name>
<dbReference type="SUPFAM" id="SSF55060">
    <property type="entry name" value="GHMP Kinase, C-terminal domain"/>
    <property type="match status" value="1"/>
</dbReference>
<evidence type="ECO:0000259" key="8">
    <source>
        <dbReference type="Pfam" id="PF10509"/>
    </source>
</evidence>
<dbReference type="InterPro" id="IPR020568">
    <property type="entry name" value="Ribosomal_Su5_D2-typ_SF"/>
</dbReference>
<feature type="non-terminal residue" evidence="9">
    <location>
        <position position="350"/>
    </location>
</feature>